<evidence type="ECO:0000313" key="2">
    <source>
        <dbReference type="Proteomes" id="UP000291483"/>
    </source>
</evidence>
<reference evidence="1 2" key="1">
    <citation type="submission" date="2019-02" db="EMBL/GenBank/DDBJ databases">
        <title>Sequencing the genomes of 1000 actinobacteria strains.</title>
        <authorList>
            <person name="Klenk H.-P."/>
        </authorList>
    </citation>
    <scope>NUCLEOTIDE SEQUENCE [LARGE SCALE GENOMIC DNA]</scope>
    <source>
        <strain evidence="1 2">DSM 18319</strain>
    </source>
</reference>
<protein>
    <submittedName>
        <fullName evidence="1">Uncharacterized protein</fullName>
    </submittedName>
</protein>
<dbReference type="AlphaFoldDB" id="A0A4V2GAP9"/>
<dbReference type="OrthoDB" id="5174217at2"/>
<dbReference type="EMBL" id="SHLC01000001">
    <property type="protein sequence ID" value="RZU65126.1"/>
    <property type="molecule type" value="Genomic_DNA"/>
</dbReference>
<name>A0A4V2GAP9_9MICO</name>
<sequence>MSYRAELLGIVDELKGRLPRVCGLTGRLASLNDGMLKTWNDAAEIEYSLPTTLPPAAELLAVASDPTADPELAARVGQELWIVSGDLTAPAVRVAIPADGAAFLPSGRLIVTAPSEPREGADFSESHRVILLESTGEVVDEAVVVALDPEPHLLRHPVDAAIVCDFVMGQDGSLLTVIRDVDGRLDVEEVLRAEDLVTLSFSPLGDQVLFGPYPSDPERAVVATWPGLAIDSTLDAESLELETGFDITGGHLADGRILLLAAETGPVVADRDLAEAALVEMVDLDDYVGDGFVESIAPLGAETFAAVLWEAGQRTTTVWRLVAR</sequence>
<evidence type="ECO:0000313" key="1">
    <source>
        <dbReference type="EMBL" id="RZU65126.1"/>
    </source>
</evidence>
<comment type="caution">
    <text evidence="1">The sequence shown here is derived from an EMBL/GenBank/DDBJ whole genome shotgun (WGS) entry which is preliminary data.</text>
</comment>
<dbReference type="RefSeq" id="WP_130505523.1">
    <property type="nucleotide sequence ID" value="NZ_SHLC01000001.1"/>
</dbReference>
<proteinExistence type="predicted"/>
<dbReference type="Proteomes" id="UP000291483">
    <property type="component" value="Unassembled WGS sequence"/>
</dbReference>
<keyword evidence="2" id="KW-1185">Reference proteome</keyword>
<gene>
    <name evidence="1" type="ORF">EV379_1448</name>
</gene>
<accession>A0A4V2GAP9</accession>
<organism evidence="1 2">
    <name type="scientific">Microterricola gilva</name>
    <dbReference type="NCBI Taxonomy" id="393267"/>
    <lineage>
        <taxon>Bacteria</taxon>
        <taxon>Bacillati</taxon>
        <taxon>Actinomycetota</taxon>
        <taxon>Actinomycetes</taxon>
        <taxon>Micrococcales</taxon>
        <taxon>Microbacteriaceae</taxon>
        <taxon>Microterricola</taxon>
    </lineage>
</organism>